<evidence type="ECO:0000313" key="9">
    <source>
        <dbReference type="Proteomes" id="UP000683360"/>
    </source>
</evidence>
<feature type="region of interest" description="Disordered" evidence="6">
    <location>
        <begin position="782"/>
        <end position="865"/>
    </location>
</feature>
<feature type="compositionally biased region" description="Basic and acidic residues" evidence="6">
    <location>
        <begin position="788"/>
        <end position="817"/>
    </location>
</feature>
<organism evidence="8 9">
    <name type="scientific">Mytilus edulis</name>
    <name type="common">Blue mussel</name>
    <dbReference type="NCBI Taxonomy" id="6550"/>
    <lineage>
        <taxon>Eukaryota</taxon>
        <taxon>Metazoa</taxon>
        <taxon>Spiralia</taxon>
        <taxon>Lophotrochozoa</taxon>
        <taxon>Mollusca</taxon>
        <taxon>Bivalvia</taxon>
        <taxon>Autobranchia</taxon>
        <taxon>Pteriomorphia</taxon>
        <taxon>Mytilida</taxon>
        <taxon>Mytiloidea</taxon>
        <taxon>Mytilidae</taxon>
        <taxon>Mytilinae</taxon>
        <taxon>Mytilus</taxon>
    </lineage>
</organism>
<dbReference type="GO" id="GO:0016251">
    <property type="term" value="F:RNA polymerase II general transcription initiation factor activity"/>
    <property type="evidence" value="ECO:0007669"/>
    <property type="project" value="TreeGrafter"/>
</dbReference>
<dbReference type="Pfam" id="PF07531">
    <property type="entry name" value="TAFH"/>
    <property type="match status" value="1"/>
</dbReference>
<comment type="similarity">
    <text evidence="2">Belongs to the TAF4 family.</text>
</comment>
<keyword evidence="4" id="KW-0804">Transcription</keyword>
<protein>
    <submittedName>
        <fullName evidence="8">TAF4</fullName>
    </submittedName>
</protein>
<dbReference type="InterPro" id="IPR003894">
    <property type="entry name" value="TAFH_NHR1"/>
</dbReference>
<dbReference type="InterPro" id="IPR037249">
    <property type="entry name" value="TAFH/NHR1_dom_sf"/>
</dbReference>
<dbReference type="Pfam" id="PF05236">
    <property type="entry name" value="TAF4"/>
    <property type="match status" value="1"/>
</dbReference>
<sequence length="910" mass="99208">MAAVNPLDDILNSSVDELAINALVGNLEARLASPSNKDVSNSLSDASVNNNHSGTTRSSTPQNSGSVFNTATGVGANGQAVSAHKNFTNSHNLNVQSPSSKTDSQLIGINSILNPMNSSQTSNIVSTHVNSLTVNRSSPIPESNRIQSPHIIRTVSNSPGFQNARNSPVPSPNSNPAISASSQHAIKPDNSAIIQNVAILGDHKPLMSQGNCIQVSSSQQIPGGQNVCVKQEPAISSQYIVKTENMPVSSVKNEPRTAAIQAVTGLQNSVYTSGNHITHATNVHIVNAPIKGHSGVITVKTGPQHVVMRPQIVQNSGQMQVVNVSAHSNRPPGIVQVPHGKHQPVRIATPARHSQINIAPRPGGAPNTITLPPGVQIPPGTVLMRNEQGQLMFVPALHASQQPTTQGQRIQYVRPPVSSHQQRPPNSQIVTIQPQQAQPPRVVRPNTQPSVTSSVPTVVSQPPSASQGSLPGHHQQPLDNVKKCKNFLSTLIKLAASQPEQTVKNVRELIQGLIDNKVEPEQFTERLQKELKSSPQPYLVPFLKKSLPHLRQSLLENKMHIEGVKAPPIEVMKGTAFGSSNIQPHPSHIRLQQPMDGLQHIRPNQVRMQQRPVIPKTVMTAGHPVASPSASRPHSAKPKYESLKDDDDINDVATMGGVNLTEESRNILASNSEFIGTHIRSCSDEAFLHHSALQKRVSCIARKHGLDVTNDVLNLVSHATQERLRDLVEKLATIAEHRIEIYKMNEKFEPSSDVKSQLKFIEELDKIEKKRHEEQEWEKIMKAAKSRSKNEDPEQQKIKQKARELQQAENDRMRQKEANLTALAAIGPRKKRKTDAMEAQSAAGSMNLHNGPQSSSSRQWSDQEPEYWQAKATGNGALQRSARNAGVHILEVSLAVLNGKSVYDWMILLM</sequence>
<dbReference type="GO" id="GO:0005669">
    <property type="term" value="C:transcription factor TFIID complex"/>
    <property type="evidence" value="ECO:0007669"/>
    <property type="project" value="InterPro"/>
</dbReference>
<gene>
    <name evidence="8" type="ORF">MEDL_55543</name>
</gene>
<evidence type="ECO:0000256" key="5">
    <source>
        <dbReference type="ARBA" id="ARBA00023242"/>
    </source>
</evidence>
<accession>A0A8S3UL09</accession>
<dbReference type="EMBL" id="CAJPWZ010002701">
    <property type="protein sequence ID" value="CAG2243372.1"/>
    <property type="molecule type" value="Genomic_DNA"/>
</dbReference>
<keyword evidence="9" id="KW-1185">Reference proteome</keyword>
<dbReference type="OrthoDB" id="21060at2759"/>
<dbReference type="GO" id="GO:0046982">
    <property type="term" value="F:protein heterodimerization activity"/>
    <property type="evidence" value="ECO:0007669"/>
    <property type="project" value="InterPro"/>
</dbReference>
<evidence type="ECO:0000256" key="4">
    <source>
        <dbReference type="ARBA" id="ARBA00023163"/>
    </source>
</evidence>
<evidence type="ECO:0000313" key="8">
    <source>
        <dbReference type="EMBL" id="CAG2243372.1"/>
    </source>
</evidence>
<dbReference type="InterPro" id="IPR009072">
    <property type="entry name" value="Histone-fold"/>
</dbReference>
<dbReference type="AlphaFoldDB" id="A0A8S3UL09"/>
<dbReference type="PANTHER" id="PTHR15138:SF14">
    <property type="entry name" value="TRANSCRIPTION INITIATION FACTOR TFIID SUBUNIT 4"/>
    <property type="match status" value="1"/>
</dbReference>
<feature type="region of interest" description="Disordered" evidence="6">
    <location>
        <begin position="415"/>
        <end position="476"/>
    </location>
</feature>
<evidence type="ECO:0000259" key="7">
    <source>
        <dbReference type="PROSITE" id="PS51119"/>
    </source>
</evidence>
<keyword evidence="3" id="KW-0805">Transcription regulation</keyword>
<feature type="compositionally biased region" description="Polar residues" evidence="6">
    <location>
        <begin position="418"/>
        <end position="432"/>
    </location>
</feature>
<dbReference type="SUPFAM" id="SSF47113">
    <property type="entry name" value="Histone-fold"/>
    <property type="match status" value="1"/>
</dbReference>
<comment type="subcellular location">
    <subcellularLocation>
        <location evidence="1">Nucleus</location>
    </subcellularLocation>
</comment>
<evidence type="ECO:0000256" key="1">
    <source>
        <dbReference type="ARBA" id="ARBA00004123"/>
    </source>
</evidence>
<dbReference type="Proteomes" id="UP000683360">
    <property type="component" value="Unassembled WGS sequence"/>
</dbReference>
<feature type="compositionally biased region" description="Low complexity" evidence="6">
    <location>
        <begin position="163"/>
        <end position="182"/>
    </location>
</feature>
<dbReference type="InterPro" id="IPR007900">
    <property type="entry name" value="TAF4_C"/>
</dbReference>
<dbReference type="GO" id="GO:0006367">
    <property type="term" value="P:transcription initiation at RNA polymerase II promoter"/>
    <property type="evidence" value="ECO:0007669"/>
    <property type="project" value="TreeGrafter"/>
</dbReference>
<feature type="domain" description="TAFH" evidence="7">
    <location>
        <begin position="478"/>
        <end position="573"/>
    </location>
</feature>
<proteinExistence type="inferred from homology"/>
<name>A0A8S3UL09_MYTED</name>
<evidence type="ECO:0000256" key="2">
    <source>
        <dbReference type="ARBA" id="ARBA00006178"/>
    </source>
</evidence>
<feature type="compositionally biased region" description="Polar residues" evidence="6">
    <location>
        <begin position="33"/>
        <end position="66"/>
    </location>
</feature>
<dbReference type="PROSITE" id="PS51119">
    <property type="entry name" value="TAFH"/>
    <property type="match status" value="1"/>
</dbReference>
<dbReference type="CDD" id="cd08045">
    <property type="entry name" value="HFD_TAF4"/>
    <property type="match status" value="1"/>
</dbReference>
<feature type="region of interest" description="Disordered" evidence="6">
    <location>
        <begin position="623"/>
        <end position="648"/>
    </location>
</feature>
<reference evidence="8" key="1">
    <citation type="submission" date="2021-03" db="EMBL/GenBank/DDBJ databases">
        <authorList>
            <person name="Bekaert M."/>
        </authorList>
    </citation>
    <scope>NUCLEOTIDE SEQUENCE</scope>
</reference>
<comment type="caution">
    <text evidence="8">The sequence shown here is derived from an EMBL/GenBank/DDBJ whole genome shotgun (WGS) entry which is preliminary data.</text>
</comment>
<feature type="compositionally biased region" description="Polar residues" evidence="6">
    <location>
        <begin position="842"/>
        <end position="862"/>
    </location>
</feature>
<dbReference type="Gene3D" id="1.10.20.10">
    <property type="entry name" value="Histone, subunit A"/>
    <property type="match status" value="1"/>
</dbReference>
<dbReference type="FunFam" id="1.10.20.10:FF:000015">
    <property type="entry name" value="Transcription initiation factor TFIID subunit 4B"/>
    <property type="match status" value="1"/>
</dbReference>
<dbReference type="PANTHER" id="PTHR15138">
    <property type="entry name" value="TRANSCRIPTION INITIATION FACTOR TFIID SUBUNIT 4"/>
    <property type="match status" value="1"/>
</dbReference>
<dbReference type="GO" id="GO:0003677">
    <property type="term" value="F:DNA binding"/>
    <property type="evidence" value="ECO:0007669"/>
    <property type="project" value="TreeGrafter"/>
</dbReference>
<feature type="region of interest" description="Disordered" evidence="6">
    <location>
        <begin position="32"/>
        <end position="66"/>
    </location>
</feature>
<evidence type="ECO:0000256" key="3">
    <source>
        <dbReference type="ARBA" id="ARBA00023015"/>
    </source>
</evidence>
<dbReference type="InterPro" id="IPR045144">
    <property type="entry name" value="TAF4"/>
</dbReference>
<dbReference type="Gene3D" id="1.20.120.1110">
    <property type="entry name" value="TAFH/NHR1 domain"/>
    <property type="match status" value="1"/>
</dbReference>
<keyword evidence="5" id="KW-0539">Nucleus</keyword>
<dbReference type="SMART" id="SM00549">
    <property type="entry name" value="TAFH"/>
    <property type="match status" value="1"/>
</dbReference>
<feature type="compositionally biased region" description="Low complexity" evidence="6">
    <location>
        <begin position="433"/>
        <end position="467"/>
    </location>
</feature>
<evidence type="ECO:0000256" key="6">
    <source>
        <dbReference type="SAM" id="MobiDB-lite"/>
    </source>
</evidence>
<feature type="region of interest" description="Disordered" evidence="6">
    <location>
        <begin position="157"/>
        <end position="184"/>
    </location>
</feature>
<dbReference type="SUPFAM" id="SSF158553">
    <property type="entry name" value="TAFH domain-like"/>
    <property type="match status" value="1"/>
</dbReference>